<evidence type="ECO:0000313" key="2">
    <source>
        <dbReference type="Proteomes" id="UP000054653"/>
    </source>
</evidence>
<proteinExistence type="predicted"/>
<dbReference type="Proteomes" id="UP000054653">
    <property type="component" value="Unassembled WGS sequence"/>
</dbReference>
<dbReference type="AlphaFoldDB" id="A0A0V1D015"/>
<evidence type="ECO:0000313" key="1">
    <source>
        <dbReference type="EMBL" id="KRY54804.1"/>
    </source>
</evidence>
<protein>
    <submittedName>
        <fullName evidence="1">Uncharacterized protein</fullName>
    </submittedName>
</protein>
<sequence>MMCYLRNSLALSYTTYQSECSFHANLQISLVDALIDMYKFSLYENCMQISLHYELTINHEALDDGQFN</sequence>
<comment type="caution">
    <text evidence="1">The sequence shown here is derived from an EMBL/GenBank/DDBJ whole genome shotgun (WGS) entry which is preliminary data.</text>
</comment>
<name>A0A0V1D015_TRIBR</name>
<gene>
    <name evidence="1" type="ORF">T03_15176</name>
</gene>
<keyword evidence="2" id="KW-1185">Reference proteome</keyword>
<accession>A0A0V1D015</accession>
<reference evidence="1 2" key="1">
    <citation type="submission" date="2015-01" db="EMBL/GenBank/DDBJ databases">
        <title>Evolution of Trichinella species and genotypes.</title>
        <authorList>
            <person name="Korhonen P.K."/>
            <person name="Edoardo P."/>
            <person name="Giuseppe L.R."/>
            <person name="Gasser R.B."/>
        </authorList>
    </citation>
    <scope>NUCLEOTIDE SEQUENCE [LARGE SCALE GENOMIC DNA]</scope>
    <source>
        <strain evidence="1">ISS120</strain>
    </source>
</reference>
<organism evidence="1 2">
    <name type="scientific">Trichinella britovi</name>
    <name type="common">Parasitic roundworm</name>
    <dbReference type="NCBI Taxonomy" id="45882"/>
    <lineage>
        <taxon>Eukaryota</taxon>
        <taxon>Metazoa</taxon>
        <taxon>Ecdysozoa</taxon>
        <taxon>Nematoda</taxon>
        <taxon>Enoplea</taxon>
        <taxon>Dorylaimia</taxon>
        <taxon>Trichinellida</taxon>
        <taxon>Trichinellidae</taxon>
        <taxon>Trichinella</taxon>
    </lineage>
</organism>
<dbReference type="EMBL" id="JYDI01000064">
    <property type="protein sequence ID" value="KRY54804.1"/>
    <property type="molecule type" value="Genomic_DNA"/>
</dbReference>